<evidence type="ECO:0000256" key="1">
    <source>
        <dbReference type="ARBA" id="ARBA00001192"/>
    </source>
</evidence>
<dbReference type="GO" id="GO:0009916">
    <property type="term" value="F:alternative oxidase activity"/>
    <property type="evidence" value="ECO:0007669"/>
    <property type="project" value="UniProtKB-UniRule"/>
</dbReference>
<dbReference type="GO" id="GO:0005739">
    <property type="term" value="C:mitochondrion"/>
    <property type="evidence" value="ECO:0007669"/>
    <property type="project" value="TreeGrafter"/>
</dbReference>
<keyword evidence="4" id="KW-0813">Transport</keyword>
<evidence type="ECO:0000313" key="15">
    <source>
        <dbReference type="Proteomes" id="UP000525078"/>
    </source>
</evidence>
<reference evidence="14 15" key="1">
    <citation type="journal article" date="2020" name="bioRxiv">
        <title>Sequence and annotation of 42 cannabis genomes reveals extensive copy number variation in cannabinoid synthesis and pathogen resistance genes.</title>
        <authorList>
            <person name="Mckernan K.J."/>
            <person name="Helbert Y."/>
            <person name="Kane L.T."/>
            <person name="Ebling H."/>
            <person name="Zhang L."/>
            <person name="Liu B."/>
            <person name="Eaton Z."/>
            <person name="Mclaughlin S."/>
            <person name="Kingan S."/>
            <person name="Baybayan P."/>
            <person name="Concepcion G."/>
            <person name="Jordan M."/>
            <person name="Riva A."/>
            <person name="Barbazuk W."/>
            <person name="Harkins T."/>
        </authorList>
    </citation>
    <scope>NUCLEOTIDE SEQUENCE [LARGE SCALE GENOMIC DNA]</scope>
    <source>
        <strain evidence="15">cv. Jamaican Lion 4</strain>
        <tissue evidence="14">Leaf</tissue>
    </source>
</reference>
<dbReference type="EMBL" id="JAATIP010000075">
    <property type="protein sequence ID" value="KAF4378263.1"/>
    <property type="molecule type" value="Genomic_DNA"/>
</dbReference>
<dbReference type="GO" id="GO:0106292">
    <property type="term" value="F:superoxide-generating NADPH oxidase activity"/>
    <property type="evidence" value="ECO:0007669"/>
    <property type="project" value="UniProtKB-ARBA"/>
</dbReference>
<comment type="similarity">
    <text evidence="3 13">Belongs to the alternative oxidase family.</text>
</comment>
<keyword evidence="8 13" id="KW-0249">Electron transport</keyword>
<comment type="catalytic activity">
    <reaction evidence="1 13">
        <text>2 a ubiquinol + O2 = 2 a ubiquinone + 2 H2O</text>
        <dbReference type="Rhea" id="RHEA:30255"/>
        <dbReference type="Rhea" id="RHEA-COMP:9565"/>
        <dbReference type="Rhea" id="RHEA-COMP:9566"/>
        <dbReference type="ChEBI" id="CHEBI:15377"/>
        <dbReference type="ChEBI" id="CHEBI:15379"/>
        <dbReference type="ChEBI" id="CHEBI:16389"/>
        <dbReference type="ChEBI" id="CHEBI:17976"/>
        <dbReference type="EC" id="1.10.3.11"/>
    </reaction>
</comment>
<keyword evidence="11 13" id="KW-0408">Iron</keyword>
<dbReference type="PANTHER" id="PTHR31803:SF6">
    <property type="entry name" value="UBIQUINOL OXIDASE 2, MITOCHONDRIAL"/>
    <property type="match status" value="1"/>
</dbReference>
<name>A0A7J6G5J5_CANSA</name>
<evidence type="ECO:0000256" key="13">
    <source>
        <dbReference type="RuleBase" id="RU003779"/>
    </source>
</evidence>
<evidence type="ECO:0000256" key="4">
    <source>
        <dbReference type="ARBA" id="ARBA00022448"/>
    </source>
</evidence>
<accession>A0A7J6G5J5</accession>
<comment type="cofactor">
    <cofactor evidence="13">
        <name>Fe cation</name>
        <dbReference type="ChEBI" id="CHEBI:24875"/>
    </cofactor>
    <text evidence="13">Binds 2 iron ions per subunit.</text>
</comment>
<dbReference type="Proteomes" id="UP000525078">
    <property type="component" value="Unassembled WGS sequence"/>
</dbReference>
<keyword evidence="12 13" id="KW-0472">Membrane</keyword>
<evidence type="ECO:0000256" key="12">
    <source>
        <dbReference type="ARBA" id="ARBA00023136"/>
    </source>
</evidence>
<sequence>MNSHCEVVDHFEGEAVNPNETTINAFKTSKKRQTSVIGEHSDKKMVLVNNLAYDPVVGQCFAKCIAKINLPINIREIVVFEELIQKLIIQCSQSKTTRIDFIKAYKAMCAELIETIWVWSNVMVGGVLLHLRSLRKFEQIGDWIKALLEEANNERMHLMKMELTIDYFV</sequence>
<gene>
    <name evidence="14" type="ORF">F8388_010702</name>
</gene>
<comment type="subcellular location">
    <subcellularLocation>
        <location evidence="2">Membrane</location>
    </subcellularLocation>
</comment>
<evidence type="ECO:0000313" key="14">
    <source>
        <dbReference type="EMBL" id="KAF4378263.1"/>
    </source>
</evidence>
<evidence type="ECO:0000256" key="2">
    <source>
        <dbReference type="ARBA" id="ARBA00004370"/>
    </source>
</evidence>
<dbReference type="GO" id="GO:0046872">
    <property type="term" value="F:metal ion binding"/>
    <property type="evidence" value="ECO:0007669"/>
    <property type="project" value="UniProtKB-UniRule"/>
</dbReference>
<keyword evidence="5 13" id="KW-0679">Respiratory chain</keyword>
<keyword evidence="7 13" id="KW-0479">Metal-binding</keyword>
<keyword evidence="10 13" id="KW-0560">Oxidoreductase</keyword>
<dbReference type="Pfam" id="PF01786">
    <property type="entry name" value="AOX"/>
    <property type="match status" value="1"/>
</dbReference>
<dbReference type="Gene3D" id="1.20.1260.140">
    <property type="entry name" value="Alternative oxidase"/>
    <property type="match status" value="1"/>
</dbReference>
<dbReference type="GO" id="GO:0102721">
    <property type="term" value="F:ubiquinol:oxygen oxidoreductase activity"/>
    <property type="evidence" value="ECO:0007669"/>
    <property type="project" value="UniProtKB-EC"/>
</dbReference>
<evidence type="ECO:0000256" key="5">
    <source>
        <dbReference type="ARBA" id="ARBA00022660"/>
    </source>
</evidence>
<proteinExistence type="inferred from homology"/>
<dbReference type="PANTHER" id="PTHR31803">
    <property type="entry name" value="ALTERNATIVE OXIDASE"/>
    <property type="match status" value="1"/>
</dbReference>
<keyword evidence="6 13" id="KW-0812">Transmembrane</keyword>
<dbReference type="GO" id="GO:0016020">
    <property type="term" value="C:membrane"/>
    <property type="evidence" value="ECO:0007669"/>
    <property type="project" value="UniProtKB-SubCell"/>
</dbReference>
<evidence type="ECO:0000256" key="6">
    <source>
        <dbReference type="ARBA" id="ARBA00022692"/>
    </source>
</evidence>
<dbReference type="GO" id="GO:0010230">
    <property type="term" value="P:alternative respiration"/>
    <property type="evidence" value="ECO:0007669"/>
    <property type="project" value="TreeGrafter"/>
</dbReference>
<evidence type="ECO:0000256" key="7">
    <source>
        <dbReference type="ARBA" id="ARBA00022723"/>
    </source>
</evidence>
<evidence type="ECO:0000256" key="10">
    <source>
        <dbReference type="ARBA" id="ARBA00023002"/>
    </source>
</evidence>
<evidence type="ECO:0000256" key="9">
    <source>
        <dbReference type="ARBA" id="ARBA00022989"/>
    </source>
</evidence>
<dbReference type="GO" id="GO:0098803">
    <property type="term" value="C:respiratory chain complex"/>
    <property type="evidence" value="ECO:0007669"/>
    <property type="project" value="UniProtKB-UniRule"/>
</dbReference>
<dbReference type="InterPro" id="IPR002680">
    <property type="entry name" value="AOX"/>
</dbReference>
<organism evidence="14 15">
    <name type="scientific">Cannabis sativa</name>
    <name type="common">Hemp</name>
    <name type="synonym">Marijuana</name>
    <dbReference type="NCBI Taxonomy" id="3483"/>
    <lineage>
        <taxon>Eukaryota</taxon>
        <taxon>Viridiplantae</taxon>
        <taxon>Streptophyta</taxon>
        <taxon>Embryophyta</taxon>
        <taxon>Tracheophyta</taxon>
        <taxon>Spermatophyta</taxon>
        <taxon>Magnoliopsida</taxon>
        <taxon>eudicotyledons</taxon>
        <taxon>Gunneridae</taxon>
        <taxon>Pentapetalae</taxon>
        <taxon>rosids</taxon>
        <taxon>fabids</taxon>
        <taxon>Rosales</taxon>
        <taxon>Cannabaceae</taxon>
        <taxon>Cannabis</taxon>
    </lineage>
</organism>
<dbReference type="EC" id="1.10.3.11" evidence="13"/>
<dbReference type="InterPro" id="IPR038659">
    <property type="entry name" value="AOX_sf"/>
</dbReference>
<keyword evidence="9" id="KW-1133">Transmembrane helix</keyword>
<evidence type="ECO:0000256" key="3">
    <source>
        <dbReference type="ARBA" id="ARBA00008388"/>
    </source>
</evidence>
<comment type="caution">
    <text evidence="14">The sequence shown here is derived from an EMBL/GenBank/DDBJ whole genome shotgun (WGS) entry which is preliminary data.</text>
</comment>
<protein>
    <recommendedName>
        <fullName evidence="13">Ubiquinol oxidase</fullName>
        <ecNumber evidence="13">1.10.3.11</ecNumber>
    </recommendedName>
</protein>
<evidence type="ECO:0000256" key="11">
    <source>
        <dbReference type="ARBA" id="ARBA00023004"/>
    </source>
</evidence>
<evidence type="ECO:0000256" key="8">
    <source>
        <dbReference type="ARBA" id="ARBA00022982"/>
    </source>
</evidence>
<dbReference type="AlphaFoldDB" id="A0A7J6G5J5"/>